<reference evidence="2 3" key="1">
    <citation type="journal article" date="2022" name="G3 (Bethesda)">
        <title>Enemy or ally: a genomic approach to elucidate the lifestyle of Phyllosticta citrichinaensis.</title>
        <authorList>
            <person name="Buijs V.A."/>
            <person name="Groenewald J.Z."/>
            <person name="Haridas S."/>
            <person name="LaButti K.M."/>
            <person name="Lipzen A."/>
            <person name="Martin F.M."/>
            <person name="Barry K."/>
            <person name="Grigoriev I.V."/>
            <person name="Crous P.W."/>
            <person name="Seidl M.F."/>
        </authorList>
    </citation>
    <scope>NUCLEOTIDE SEQUENCE [LARGE SCALE GENOMIC DNA]</scope>
    <source>
        <strain evidence="2 3">CBS 129764</strain>
    </source>
</reference>
<dbReference type="EMBL" id="JBBWUH010000001">
    <property type="protein sequence ID" value="KAK8177903.1"/>
    <property type="molecule type" value="Genomic_DNA"/>
</dbReference>
<organism evidence="2 3">
    <name type="scientific">Phyllosticta citrichinensis</name>
    <dbReference type="NCBI Taxonomy" id="1130410"/>
    <lineage>
        <taxon>Eukaryota</taxon>
        <taxon>Fungi</taxon>
        <taxon>Dikarya</taxon>
        <taxon>Ascomycota</taxon>
        <taxon>Pezizomycotina</taxon>
        <taxon>Dothideomycetes</taxon>
        <taxon>Dothideomycetes incertae sedis</taxon>
        <taxon>Botryosphaeriales</taxon>
        <taxon>Phyllostictaceae</taxon>
        <taxon>Phyllosticta</taxon>
    </lineage>
</organism>
<dbReference type="Proteomes" id="UP001456524">
    <property type="component" value="Unassembled WGS sequence"/>
</dbReference>
<proteinExistence type="predicted"/>
<keyword evidence="3" id="KW-1185">Reference proteome</keyword>
<protein>
    <submittedName>
        <fullName evidence="2">Uncharacterized protein</fullName>
    </submittedName>
</protein>
<name>A0ABR1Y7N6_9PEZI</name>
<comment type="caution">
    <text evidence="2">The sequence shown here is derived from an EMBL/GenBank/DDBJ whole genome shotgun (WGS) entry which is preliminary data.</text>
</comment>
<evidence type="ECO:0000313" key="3">
    <source>
        <dbReference type="Proteomes" id="UP001456524"/>
    </source>
</evidence>
<feature type="region of interest" description="Disordered" evidence="1">
    <location>
        <begin position="148"/>
        <end position="173"/>
    </location>
</feature>
<feature type="compositionally biased region" description="Polar residues" evidence="1">
    <location>
        <begin position="157"/>
        <end position="173"/>
    </location>
</feature>
<evidence type="ECO:0000256" key="1">
    <source>
        <dbReference type="SAM" id="MobiDB-lite"/>
    </source>
</evidence>
<evidence type="ECO:0000313" key="2">
    <source>
        <dbReference type="EMBL" id="KAK8177903.1"/>
    </source>
</evidence>
<gene>
    <name evidence="2" type="ORF">IWX90DRAFT_35504</name>
</gene>
<accession>A0ABR1Y7N6</accession>
<sequence>MPFSLVSQRAPRRRRDGGGLASHVCVCVSSDGSWIKMPSGLPLRHPFHHHRQTRCRRRPHWDRAGIGTLFCCPSASFRTICLRQPPPESHVARDPNAPCKRACQHKELAKQSSIAHIYSCCASLSPEAVDLGTRPSWLRATDRPEVHRPGLHRTIRHPSSTSWPRHHTPSCQHSTRPLQHVLCSGIQARHYFCKRRW</sequence>